<sequence length="240" mass="27132">MRILGHRGASADFPENTLEAFRGAVEQRADGVELDVMRCASGELVVCHDEWLDRLAGLRLEVLTTPWHRLQKVDVGSRLGFAPARIPLLHDVFDALPERAFVNVEIKCETLDDHGLSVAVGELLTSRKLNERVFVSSFNPLCLVRLAQSHPRLKRGLLIDPDKAWAPQAWFWLPVTAMTSVHPHYSQVSANRVNRWHAQGWEVAVWTVDDVTEAKRLRAMGVDWVITNRPGELRQKLKAL</sequence>
<dbReference type="GO" id="GO:0008081">
    <property type="term" value="F:phosphoric diester hydrolase activity"/>
    <property type="evidence" value="ECO:0007669"/>
    <property type="project" value="InterPro"/>
</dbReference>
<reference evidence="2 3" key="1">
    <citation type="submission" date="2017-08" db="EMBL/GenBank/DDBJ databases">
        <title>Infants hospitalized years apart are colonized by the same room-sourced microbial strains.</title>
        <authorList>
            <person name="Brooks B."/>
            <person name="Olm M.R."/>
            <person name="Firek B.A."/>
            <person name="Baker R."/>
            <person name="Thomas B.C."/>
            <person name="Morowitz M.J."/>
            <person name="Banfield J.F."/>
        </authorList>
    </citation>
    <scope>NUCLEOTIDE SEQUENCE [LARGE SCALE GENOMIC DNA]</scope>
    <source>
        <strain evidence="2">S2_003_000_R2_14</strain>
    </source>
</reference>
<dbReference type="Proteomes" id="UP000249061">
    <property type="component" value="Unassembled WGS sequence"/>
</dbReference>
<dbReference type="PANTHER" id="PTHR46211">
    <property type="entry name" value="GLYCEROPHOSPHORYL DIESTER PHOSPHODIESTERASE"/>
    <property type="match status" value="1"/>
</dbReference>
<comment type="caution">
    <text evidence="2">The sequence shown here is derived from an EMBL/GenBank/DDBJ whole genome shotgun (WGS) entry which is preliminary data.</text>
</comment>
<evidence type="ECO:0000313" key="2">
    <source>
        <dbReference type="EMBL" id="PZR08254.1"/>
    </source>
</evidence>
<name>A0A2W5UXY1_9BACT</name>
<protein>
    <submittedName>
        <fullName evidence="2">Glycerophosphodiester phosphodiesterase</fullName>
    </submittedName>
</protein>
<dbReference type="EMBL" id="QFQP01000026">
    <property type="protein sequence ID" value="PZR08254.1"/>
    <property type="molecule type" value="Genomic_DNA"/>
</dbReference>
<dbReference type="InterPro" id="IPR030395">
    <property type="entry name" value="GP_PDE_dom"/>
</dbReference>
<proteinExistence type="predicted"/>
<dbReference type="InterPro" id="IPR017946">
    <property type="entry name" value="PLC-like_Pdiesterase_TIM-brl"/>
</dbReference>
<gene>
    <name evidence="2" type="ORF">DI536_25460</name>
</gene>
<accession>A0A2W5UXY1</accession>
<feature type="domain" description="GP-PDE" evidence="1">
    <location>
        <begin position="1"/>
        <end position="237"/>
    </location>
</feature>
<dbReference type="CDD" id="cd08556">
    <property type="entry name" value="GDPD"/>
    <property type="match status" value="1"/>
</dbReference>
<evidence type="ECO:0000259" key="1">
    <source>
        <dbReference type="PROSITE" id="PS51704"/>
    </source>
</evidence>
<dbReference type="SUPFAM" id="SSF51695">
    <property type="entry name" value="PLC-like phosphodiesterases"/>
    <property type="match status" value="1"/>
</dbReference>
<dbReference type="PROSITE" id="PS51704">
    <property type="entry name" value="GP_PDE"/>
    <property type="match status" value="1"/>
</dbReference>
<dbReference type="GO" id="GO:0006629">
    <property type="term" value="P:lipid metabolic process"/>
    <property type="evidence" value="ECO:0007669"/>
    <property type="project" value="InterPro"/>
</dbReference>
<dbReference type="Pfam" id="PF03009">
    <property type="entry name" value="GDPD"/>
    <property type="match status" value="1"/>
</dbReference>
<organism evidence="2 3">
    <name type="scientific">Archangium gephyra</name>
    <dbReference type="NCBI Taxonomy" id="48"/>
    <lineage>
        <taxon>Bacteria</taxon>
        <taxon>Pseudomonadati</taxon>
        <taxon>Myxococcota</taxon>
        <taxon>Myxococcia</taxon>
        <taxon>Myxococcales</taxon>
        <taxon>Cystobacterineae</taxon>
        <taxon>Archangiaceae</taxon>
        <taxon>Archangium</taxon>
    </lineage>
</organism>
<evidence type="ECO:0000313" key="3">
    <source>
        <dbReference type="Proteomes" id="UP000249061"/>
    </source>
</evidence>
<dbReference type="Gene3D" id="3.20.20.190">
    <property type="entry name" value="Phosphatidylinositol (PI) phosphodiesterase"/>
    <property type="match status" value="1"/>
</dbReference>
<dbReference type="AlphaFoldDB" id="A0A2W5UXY1"/>
<dbReference type="PANTHER" id="PTHR46211:SF1">
    <property type="entry name" value="GLYCEROPHOSPHODIESTER PHOSPHODIESTERASE, CYTOPLASMIC"/>
    <property type="match status" value="1"/>
</dbReference>